<evidence type="ECO:0000256" key="18">
    <source>
        <dbReference type="PROSITE-ProRule" id="PRU00708"/>
    </source>
</evidence>
<reference evidence="21" key="1">
    <citation type="submission" date="2020-06" db="EMBL/GenBank/DDBJ databases">
        <authorList>
            <person name="Li T."/>
            <person name="Hu X."/>
            <person name="Zhang T."/>
            <person name="Song X."/>
            <person name="Zhang H."/>
            <person name="Dai N."/>
            <person name="Sheng W."/>
            <person name="Hou X."/>
            <person name="Wei L."/>
        </authorList>
    </citation>
    <scope>NUCLEOTIDE SEQUENCE</scope>
    <source>
        <strain evidence="21">KEN8</strain>
        <tissue evidence="21">Leaf</tissue>
    </source>
</reference>
<dbReference type="PANTHER" id="PTHR37381:SF1">
    <property type="entry name" value="PENTATRICOPEPTIDE REPEAT (PPR) SUPERFAMILY PROTEIN"/>
    <property type="match status" value="1"/>
</dbReference>
<comment type="caution">
    <text evidence="21">The sequence shown here is derived from an EMBL/GenBank/DDBJ whole genome shotgun (WGS) entry which is preliminary data.</text>
</comment>
<feature type="binding site" evidence="17">
    <location>
        <position position="169"/>
    </location>
    <ligand>
        <name>ATP</name>
        <dbReference type="ChEBI" id="CHEBI:30616"/>
    </ligand>
</feature>
<dbReference type="GO" id="GO:0006241">
    <property type="term" value="P:CTP biosynthetic process"/>
    <property type="evidence" value="ECO:0007669"/>
    <property type="project" value="InterPro"/>
</dbReference>
<dbReference type="HAMAP" id="MF_00451">
    <property type="entry name" value="NDP_kinase"/>
    <property type="match status" value="1"/>
</dbReference>
<dbReference type="InterPro" id="IPR034907">
    <property type="entry name" value="NDK-like_dom"/>
</dbReference>
<dbReference type="SUPFAM" id="SSF54919">
    <property type="entry name" value="Nucleoside diphosphate kinase, NDK"/>
    <property type="match status" value="1"/>
</dbReference>
<dbReference type="NCBIfam" id="NF001908">
    <property type="entry name" value="PRK00668.1"/>
    <property type="match status" value="1"/>
</dbReference>
<evidence type="ECO:0000256" key="1">
    <source>
        <dbReference type="ARBA" id="ARBA00000082"/>
    </source>
</evidence>
<feature type="binding site" evidence="17">
    <location>
        <position position="158"/>
    </location>
    <ligand>
        <name>ATP</name>
        <dbReference type="ChEBI" id="CHEBI:30616"/>
    </ligand>
</feature>
<name>A0AAW2M261_9LAMI</name>
<comment type="catalytic activity">
    <reaction evidence="2">
        <text>a ribonucleoside 5'-diphosphate + ATP = a ribonucleoside 5'-triphosphate + ADP</text>
        <dbReference type="Rhea" id="RHEA:18113"/>
        <dbReference type="ChEBI" id="CHEBI:30616"/>
        <dbReference type="ChEBI" id="CHEBI:57930"/>
        <dbReference type="ChEBI" id="CHEBI:61557"/>
        <dbReference type="ChEBI" id="CHEBI:456216"/>
        <dbReference type="EC" id="2.7.4.6"/>
    </reaction>
</comment>
<evidence type="ECO:0000256" key="6">
    <source>
        <dbReference type="ARBA" id="ARBA00011643"/>
    </source>
</evidence>
<evidence type="ECO:0000256" key="10">
    <source>
        <dbReference type="ARBA" id="ARBA00022737"/>
    </source>
</evidence>
<dbReference type="GO" id="GO:0046872">
    <property type="term" value="F:metal ion binding"/>
    <property type="evidence" value="ECO:0007669"/>
    <property type="project" value="UniProtKB-KW"/>
</dbReference>
<protein>
    <recommendedName>
        <fullName evidence="7">nucleoside-diphosphate kinase</fullName>
        <ecNumber evidence="7">2.7.4.6</ecNumber>
    </recommendedName>
</protein>
<dbReference type="GO" id="GO:0006183">
    <property type="term" value="P:GTP biosynthetic process"/>
    <property type="evidence" value="ECO:0007669"/>
    <property type="project" value="InterPro"/>
</dbReference>
<dbReference type="InterPro" id="IPR002885">
    <property type="entry name" value="PPR_rpt"/>
</dbReference>
<comment type="cofactor">
    <cofactor evidence="3">
        <name>Mg(2+)</name>
        <dbReference type="ChEBI" id="CHEBI:18420"/>
    </cofactor>
</comment>
<dbReference type="PROSITE" id="PS51374">
    <property type="entry name" value="NDPK_LIKE"/>
    <property type="match status" value="1"/>
</dbReference>
<evidence type="ECO:0000256" key="5">
    <source>
        <dbReference type="ARBA" id="ARBA00008142"/>
    </source>
</evidence>
<keyword evidence="10" id="KW-0677">Repeat</keyword>
<feature type="repeat" description="PPR" evidence="18">
    <location>
        <begin position="473"/>
        <end position="507"/>
    </location>
</feature>
<dbReference type="GO" id="GO:0006228">
    <property type="term" value="P:UTP biosynthetic process"/>
    <property type="evidence" value="ECO:0007669"/>
    <property type="project" value="InterPro"/>
</dbReference>
<keyword evidence="12 21" id="KW-0418">Kinase</keyword>
<dbReference type="GO" id="GO:0005524">
    <property type="term" value="F:ATP binding"/>
    <property type="evidence" value="ECO:0007669"/>
    <property type="project" value="UniProtKB-KW"/>
</dbReference>
<evidence type="ECO:0000256" key="9">
    <source>
        <dbReference type="ARBA" id="ARBA00022723"/>
    </source>
</evidence>
<evidence type="ECO:0000256" key="15">
    <source>
        <dbReference type="ARBA" id="ARBA00023080"/>
    </source>
</evidence>
<keyword evidence="8" id="KW-0808">Transferase</keyword>
<feature type="binding site" evidence="17">
    <location>
        <position position="152"/>
    </location>
    <ligand>
        <name>ATP</name>
        <dbReference type="ChEBI" id="CHEBI:30616"/>
    </ligand>
</feature>
<dbReference type="AlphaFoldDB" id="A0AAW2M261"/>
<dbReference type="Gene3D" id="1.25.40.10">
    <property type="entry name" value="Tetratricopeptide repeat domain"/>
    <property type="match status" value="1"/>
</dbReference>
<evidence type="ECO:0000256" key="3">
    <source>
        <dbReference type="ARBA" id="ARBA00001946"/>
    </source>
</evidence>
<evidence type="ECO:0000256" key="8">
    <source>
        <dbReference type="ARBA" id="ARBA00022679"/>
    </source>
</evidence>
<evidence type="ECO:0000256" key="13">
    <source>
        <dbReference type="ARBA" id="ARBA00022840"/>
    </source>
</evidence>
<keyword evidence="9" id="KW-0479">Metal-binding</keyword>
<dbReference type="EMBL" id="JACGWM010000015">
    <property type="protein sequence ID" value="KAL0324191.1"/>
    <property type="molecule type" value="Genomic_DNA"/>
</dbReference>
<comment type="subunit">
    <text evidence="6">Homohexamer.</text>
</comment>
<proteinExistence type="inferred from homology"/>
<gene>
    <name evidence="21" type="ORF">Scaly_2386200</name>
</gene>
<sequence>MRSQICRSARRASCSCSSCSFIRGRVSSLASFGASESGNAYRSWIYGALALPTAAIVLQDQEAHAAEMERTFIAIKPDGVQRGLISEIVSRFERKGFKLVAVKIVIPSKDFAEKHYHDLKERPFFNGLCDFLSSGPVVAMVWEGEGVIKYGRKLIGATDPQKSEPGTIRGDLAVVVGRNIIHGSDGPETAKDEINLWFKPEELMAAKPLTTEAIALTEKKMDMTLDDIIKMSKTNATKPKNQRVSNRGQKFVNNAAQDKFSKARRFMDTRSSLRQGALAQRRSNFQGNQFPLATEAARKAAVAPIRNRAFNLSRPFNVNKPRAGSSTVQKVAANGGGFAVKKQPQQANVAPKQKPQTLDSLFANMKEQRMRVLSQQNNGTRRNGGGQPRVPWARNRGNYVLVNSFAVDPIVAFICVHFHTSVHLVVIEVSALDRGNADLALSVFSAMRSSFDSGPGWIDDAKLVERWKWSRPDVHTYTLLVKGLAASLRISDALRMIDCVCRVGVSPGEEVPFGKVVRCPSCMIAIAVSQPQQGIQLVSCSKCRYQYELVSGNIVTIESEEISMDVPAWKRGLQFLQIMKQNIPAAVHSIVVETPSGVARTHRFATETVDLPAQEGERVTVAVAAPLSAYREVGPLKFSPRVPNFYPGEPMCLTNHRDGRESRLLRAPPKDAGKSMLNLSTLLPILAVFATGDAASGFFDPSLPQLIAAAAVSSLVVGVTFNSLVLPQLNKAGLDACSHGQLENKIYAVGEPSYRARRSRVKKVREGLENSLKNRVELIESYARISSMIEIEVELELDVAAAEAVGNVENIAEQIEQIMESENLEEKWRMQAEANDEAERLLSSETIPTEQKRIRTPLVSQKSTAACLIVQGKTTSSINLIKALDSIT</sequence>
<dbReference type="EC" id="2.7.4.6" evidence="7"/>
<dbReference type="InterPro" id="IPR001564">
    <property type="entry name" value="Nucleoside_diP_kinase"/>
</dbReference>
<feature type="binding site" evidence="17">
    <location>
        <position position="76"/>
    </location>
    <ligand>
        <name>ATP</name>
        <dbReference type="ChEBI" id="CHEBI:30616"/>
    </ligand>
</feature>
<dbReference type="InterPro" id="IPR023005">
    <property type="entry name" value="Nucleoside_diP_kinase_AS"/>
</dbReference>
<evidence type="ECO:0000256" key="11">
    <source>
        <dbReference type="ARBA" id="ARBA00022741"/>
    </source>
</evidence>
<dbReference type="SMART" id="SM00562">
    <property type="entry name" value="NDK"/>
    <property type="match status" value="1"/>
</dbReference>
<evidence type="ECO:0000256" key="7">
    <source>
        <dbReference type="ARBA" id="ARBA00012966"/>
    </source>
</evidence>
<dbReference type="InterPro" id="IPR011990">
    <property type="entry name" value="TPR-like_helical_dom_sf"/>
</dbReference>
<keyword evidence="15" id="KW-0546">Nucleotide metabolism</keyword>
<comment type="subcellular location">
    <subcellularLocation>
        <location evidence="4">Plastid</location>
        <location evidence="4">Chloroplast thylakoid lumen</location>
    </subcellularLocation>
</comment>
<dbReference type="CDD" id="cd04413">
    <property type="entry name" value="NDPk_I"/>
    <property type="match status" value="1"/>
</dbReference>
<evidence type="ECO:0000256" key="19">
    <source>
        <dbReference type="RuleBase" id="RU004011"/>
    </source>
</evidence>
<comment type="function">
    <text evidence="16">Major role in the synthesis of nucleoside triphosphates other than ATP. The ATP gamma phosphate is transferred to the NDP beta phosphate via a ping-pong mechanism, using a phosphorylated active-site intermediate. Shows the highest specificity towards GDP.</text>
</comment>
<evidence type="ECO:0000313" key="21">
    <source>
        <dbReference type="EMBL" id="KAL0324191.1"/>
    </source>
</evidence>
<dbReference type="PRINTS" id="PR01243">
    <property type="entry name" value="NUCDPKINASE"/>
</dbReference>
<evidence type="ECO:0000256" key="16">
    <source>
        <dbReference type="ARBA" id="ARBA00058621"/>
    </source>
</evidence>
<comment type="similarity">
    <text evidence="5 17 19">Belongs to the NDK family.</text>
</comment>
<dbReference type="PROSITE" id="PS51375">
    <property type="entry name" value="PPR"/>
    <property type="match status" value="1"/>
</dbReference>
<keyword evidence="14" id="KW-0460">Magnesium</keyword>
<comment type="catalytic activity">
    <reaction evidence="1">
        <text>a 2'-deoxyribonucleoside 5'-diphosphate + ATP = a 2'-deoxyribonucleoside 5'-triphosphate + ADP</text>
        <dbReference type="Rhea" id="RHEA:44640"/>
        <dbReference type="ChEBI" id="CHEBI:30616"/>
        <dbReference type="ChEBI" id="CHEBI:61560"/>
        <dbReference type="ChEBI" id="CHEBI:73316"/>
        <dbReference type="ChEBI" id="CHEBI:456216"/>
        <dbReference type="EC" id="2.7.4.6"/>
    </reaction>
</comment>
<organism evidence="21">
    <name type="scientific">Sesamum calycinum</name>
    <dbReference type="NCBI Taxonomy" id="2727403"/>
    <lineage>
        <taxon>Eukaryota</taxon>
        <taxon>Viridiplantae</taxon>
        <taxon>Streptophyta</taxon>
        <taxon>Embryophyta</taxon>
        <taxon>Tracheophyta</taxon>
        <taxon>Spermatophyta</taxon>
        <taxon>Magnoliopsida</taxon>
        <taxon>eudicotyledons</taxon>
        <taxon>Gunneridae</taxon>
        <taxon>Pentapetalae</taxon>
        <taxon>asterids</taxon>
        <taxon>lamiids</taxon>
        <taxon>Lamiales</taxon>
        <taxon>Pedaliaceae</taxon>
        <taxon>Sesamum</taxon>
    </lineage>
</organism>
<reference evidence="21" key="2">
    <citation type="journal article" date="2024" name="Plant">
        <title>Genomic evolution and insights into agronomic trait innovations of Sesamum species.</title>
        <authorList>
            <person name="Miao H."/>
            <person name="Wang L."/>
            <person name="Qu L."/>
            <person name="Liu H."/>
            <person name="Sun Y."/>
            <person name="Le M."/>
            <person name="Wang Q."/>
            <person name="Wei S."/>
            <person name="Zheng Y."/>
            <person name="Lin W."/>
            <person name="Duan Y."/>
            <person name="Cao H."/>
            <person name="Xiong S."/>
            <person name="Wang X."/>
            <person name="Wei L."/>
            <person name="Li C."/>
            <person name="Ma Q."/>
            <person name="Ju M."/>
            <person name="Zhao R."/>
            <person name="Li G."/>
            <person name="Mu C."/>
            <person name="Tian Q."/>
            <person name="Mei H."/>
            <person name="Zhang T."/>
            <person name="Gao T."/>
            <person name="Zhang H."/>
        </authorList>
    </citation>
    <scope>NUCLEOTIDE SEQUENCE</scope>
    <source>
        <strain evidence="21">KEN8</strain>
    </source>
</reference>
<feature type="binding site" evidence="17">
    <location>
        <position position="124"/>
    </location>
    <ligand>
        <name>ATP</name>
        <dbReference type="ChEBI" id="CHEBI:30616"/>
    </ligand>
</feature>
<keyword evidence="11" id="KW-0547">Nucleotide-binding</keyword>
<evidence type="ECO:0000256" key="2">
    <source>
        <dbReference type="ARBA" id="ARBA00000937"/>
    </source>
</evidence>
<dbReference type="GO" id="GO:0009543">
    <property type="term" value="C:chloroplast thylakoid lumen"/>
    <property type="evidence" value="ECO:0007669"/>
    <property type="project" value="UniProtKB-SubCell"/>
</dbReference>
<feature type="active site" description="Pros-phosphohistidine intermediate" evidence="17">
    <location>
        <position position="182"/>
    </location>
</feature>
<evidence type="ECO:0000256" key="4">
    <source>
        <dbReference type="ARBA" id="ARBA00004456"/>
    </source>
</evidence>
<dbReference type="PANTHER" id="PTHR37381">
    <property type="entry name" value="PENTATRICOPEPTIDE REPEAT (PPR) SUPERFAMILY PROTEIN"/>
    <property type="match status" value="1"/>
</dbReference>
<dbReference type="InterPro" id="IPR036850">
    <property type="entry name" value="NDK-like_dom_sf"/>
</dbReference>
<evidence type="ECO:0000256" key="17">
    <source>
        <dbReference type="PROSITE-ProRule" id="PRU00706"/>
    </source>
</evidence>
<evidence type="ECO:0000256" key="14">
    <source>
        <dbReference type="ARBA" id="ARBA00022842"/>
    </source>
</evidence>
<evidence type="ECO:0000256" key="12">
    <source>
        <dbReference type="ARBA" id="ARBA00022777"/>
    </source>
</evidence>
<dbReference type="PROSITE" id="PS00469">
    <property type="entry name" value="NDPK"/>
    <property type="match status" value="1"/>
</dbReference>
<evidence type="ECO:0000259" key="20">
    <source>
        <dbReference type="SMART" id="SM00562"/>
    </source>
</evidence>
<accession>A0AAW2M261</accession>
<feature type="binding site" evidence="17">
    <location>
        <position position="179"/>
    </location>
    <ligand>
        <name>ATP</name>
        <dbReference type="ChEBI" id="CHEBI:30616"/>
    </ligand>
</feature>
<dbReference type="FunFam" id="3.30.70.141:FF:000005">
    <property type="entry name" value="Nucleoside diphosphate kinase"/>
    <property type="match status" value="1"/>
</dbReference>
<dbReference type="Pfam" id="PF00334">
    <property type="entry name" value="NDK"/>
    <property type="match status" value="1"/>
</dbReference>
<dbReference type="GO" id="GO:0004550">
    <property type="term" value="F:nucleoside diphosphate kinase activity"/>
    <property type="evidence" value="ECO:0007669"/>
    <property type="project" value="UniProtKB-EC"/>
</dbReference>
<dbReference type="Gene3D" id="3.30.70.141">
    <property type="entry name" value="Nucleoside diphosphate kinase-like domain"/>
    <property type="match status" value="1"/>
</dbReference>
<feature type="domain" description="Nucleoside diphosphate kinase-like" evidence="20">
    <location>
        <begin position="68"/>
        <end position="205"/>
    </location>
</feature>
<keyword evidence="13" id="KW-0067">ATP-binding</keyword>